<feature type="compositionally biased region" description="Polar residues" evidence="2">
    <location>
        <begin position="352"/>
        <end position="363"/>
    </location>
</feature>
<feature type="coiled-coil region" evidence="1">
    <location>
        <begin position="814"/>
        <end position="843"/>
    </location>
</feature>
<dbReference type="AlphaFoldDB" id="A0AAN7TPW5"/>
<dbReference type="Proteomes" id="UP001310890">
    <property type="component" value="Unassembled WGS sequence"/>
</dbReference>
<feature type="region of interest" description="Disordered" evidence="2">
    <location>
        <begin position="869"/>
        <end position="890"/>
    </location>
</feature>
<feature type="compositionally biased region" description="Low complexity" evidence="2">
    <location>
        <begin position="408"/>
        <end position="419"/>
    </location>
</feature>
<proteinExistence type="predicted"/>
<name>A0AAN7TPW5_9PEZI</name>
<evidence type="ECO:0000313" key="3">
    <source>
        <dbReference type="EMBL" id="KAK5113775.1"/>
    </source>
</evidence>
<feature type="region of interest" description="Disordered" evidence="2">
    <location>
        <begin position="660"/>
        <end position="703"/>
    </location>
</feature>
<feature type="region of interest" description="Disordered" evidence="2">
    <location>
        <begin position="524"/>
        <end position="568"/>
    </location>
</feature>
<keyword evidence="1" id="KW-0175">Coiled coil</keyword>
<feature type="compositionally biased region" description="Polar residues" evidence="2">
    <location>
        <begin position="59"/>
        <end position="87"/>
    </location>
</feature>
<gene>
    <name evidence="3" type="ORF">LTR62_003159</name>
</gene>
<protein>
    <submittedName>
        <fullName evidence="3">Uncharacterized protein</fullName>
    </submittedName>
</protein>
<organism evidence="3 4">
    <name type="scientific">Meristemomyces frigidus</name>
    <dbReference type="NCBI Taxonomy" id="1508187"/>
    <lineage>
        <taxon>Eukaryota</taxon>
        <taxon>Fungi</taxon>
        <taxon>Dikarya</taxon>
        <taxon>Ascomycota</taxon>
        <taxon>Pezizomycotina</taxon>
        <taxon>Dothideomycetes</taxon>
        <taxon>Dothideomycetidae</taxon>
        <taxon>Mycosphaerellales</taxon>
        <taxon>Teratosphaeriaceae</taxon>
        <taxon>Meristemomyces</taxon>
    </lineage>
</organism>
<feature type="compositionally biased region" description="Polar residues" evidence="2">
    <location>
        <begin position="420"/>
        <end position="429"/>
    </location>
</feature>
<feature type="region of interest" description="Disordered" evidence="2">
    <location>
        <begin position="581"/>
        <end position="647"/>
    </location>
</feature>
<feature type="region of interest" description="Disordered" evidence="2">
    <location>
        <begin position="406"/>
        <end position="448"/>
    </location>
</feature>
<dbReference type="EMBL" id="JAVRRL010000021">
    <property type="protein sequence ID" value="KAK5113775.1"/>
    <property type="molecule type" value="Genomic_DNA"/>
</dbReference>
<feature type="compositionally biased region" description="Polar residues" evidence="2">
    <location>
        <begin position="247"/>
        <end position="266"/>
    </location>
</feature>
<feature type="compositionally biased region" description="Polar residues" evidence="2">
    <location>
        <begin position="159"/>
        <end position="176"/>
    </location>
</feature>
<feature type="compositionally biased region" description="Low complexity" evidence="2">
    <location>
        <begin position="214"/>
        <end position="225"/>
    </location>
</feature>
<accession>A0AAN7TPW5</accession>
<evidence type="ECO:0000313" key="4">
    <source>
        <dbReference type="Proteomes" id="UP001310890"/>
    </source>
</evidence>
<feature type="region of interest" description="Disordered" evidence="2">
    <location>
        <begin position="1"/>
        <end position="376"/>
    </location>
</feature>
<evidence type="ECO:0000256" key="1">
    <source>
        <dbReference type="SAM" id="Coils"/>
    </source>
</evidence>
<feature type="compositionally biased region" description="Low complexity" evidence="2">
    <location>
        <begin position="550"/>
        <end position="562"/>
    </location>
</feature>
<feature type="compositionally biased region" description="Polar residues" evidence="2">
    <location>
        <begin position="624"/>
        <end position="634"/>
    </location>
</feature>
<evidence type="ECO:0000256" key="2">
    <source>
        <dbReference type="SAM" id="MobiDB-lite"/>
    </source>
</evidence>
<comment type="caution">
    <text evidence="3">The sequence shown here is derived from an EMBL/GenBank/DDBJ whole genome shotgun (WGS) entry which is preliminary data.</text>
</comment>
<feature type="compositionally biased region" description="Low complexity" evidence="2">
    <location>
        <begin position="110"/>
        <end position="123"/>
    </location>
</feature>
<feature type="compositionally biased region" description="Basic and acidic residues" evidence="2">
    <location>
        <begin position="1"/>
        <end position="10"/>
    </location>
</feature>
<feature type="compositionally biased region" description="Low complexity" evidence="2">
    <location>
        <begin position="666"/>
        <end position="681"/>
    </location>
</feature>
<feature type="compositionally biased region" description="Polar residues" evidence="2">
    <location>
        <begin position="529"/>
        <end position="546"/>
    </location>
</feature>
<sequence>MEPYDPREWGQSRQASGPQIAYGRTGAVRSTREATGMEESMPSPPPPYTPETPGGSTTASRTTSMRESLRVTTSPLTIDSVHSSPQGYMSHAFPPPPGQSSRVRERSTSGLAGPRALLAGLRGKQTASADLQPQHAVYSPPFENLHPQAPAARRALSTGHLQSSGQATYLATSSTPVELESPESRWQPGMPLPGPPPGPPPPGARSQSLNRYPTGSSTQSSSSRDGSSRKIKTIMSTLGPVPPTPAGWTNAQDNDPASSQALSSLDRNMEAEAYYQPLRIETGASRETSITRRPATRGSSAQGIHERRSASKKAKDRVGDSTSPPSDDLRPSEQAFRPVDGTISQRREHTRTVSSFPENSGRTPSLVEESPSSKMPDALPHHALSSVLTPPYTPAVDNGAFSRNQFQSTRASSKTRATSQLMHTPNEANTVPAALRDTHPPSASSTRSTARLDAFAIQALERHRMFVEKETMAATDEERLELFAVFMVHESRLRRDRYHNAYTAMAGDIVDLTRDMWRSYARDSKRAATPSTSMSSFDPTAPSSGSDGRPSSAQGVPSSASSFGDFTPATDAASIGEVADAFDRSESRQWPETFKPTLSPIPSMAQSTVPDEESSRGRAPSRWWEQSNSGSRSGSIGKPSRLERSRRETKYMGVSANELQGIHEPSPALSQQSASQGARASIPDCRDEYPPEKTGWYENDDIDTPMATPAKIAKIKSPTSSSSPLDISRLITLPPPYPRHHPAVNNSHPLLNVLRADYRALADQSGTQAIKDAFQDSDCVIRAGQSDLNKERRRTLLLSIQGRIAEGTISFAGAAQAEKEFDAEEAERSKANARANFERFESQVAQPLNTLLTERISKADSCLTHLKQELNTRDQTSDPNRAQEEGDEQPERLETLTLLKWLFEAREALHRQLFDLHGERSGKYSEVILTPYRILRAQTKIDEAEAFFAKDTVQRNKAYTADSRARYKDLLAVTEHNVSRGVEDQLSAFWDIAPDLLSVIARVPAFDELEGFRVLVPEREYEENPAYAQWPLQYLYSLLEHAEKSAYQFIEGQVNLLCLLHEVRTLVAVQGLVGNADEGERRRVEEGLTSDLQEKVGEVEGLWREALGEGLEGCKARVRRWLEGCGGWEEGLEG</sequence>
<reference evidence="3" key="1">
    <citation type="submission" date="2023-08" db="EMBL/GenBank/DDBJ databases">
        <title>Black Yeasts Isolated from many extreme environments.</title>
        <authorList>
            <person name="Coleine C."/>
            <person name="Stajich J.E."/>
            <person name="Selbmann L."/>
        </authorList>
    </citation>
    <scope>NUCLEOTIDE SEQUENCE</scope>
    <source>
        <strain evidence="3">CCFEE 5401</strain>
    </source>
</reference>
<feature type="compositionally biased region" description="Pro residues" evidence="2">
    <location>
        <begin position="190"/>
        <end position="203"/>
    </location>
</feature>